<dbReference type="AlphaFoldDB" id="A0AAF0DCJ4"/>
<evidence type="ECO:0000256" key="2">
    <source>
        <dbReference type="ARBA" id="ARBA00008283"/>
    </source>
</evidence>
<keyword evidence="6" id="KW-0539">Nucleus</keyword>
<dbReference type="Pfam" id="PF14520">
    <property type="entry name" value="HHH_5"/>
    <property type="match status" value="1"/>
</dbReference>
<evidence type="ECO:0000256" key="5">
    <source>
        <dbReference type="ARBA" id="ARBA00023204"/>
    </source>
</evidence>
<keyword evidence="5" id="KW-0234">DNA repair</keyword>
<evidence type="ECO:0000256" key="7">
    <source>
        <dbReference type="SAM" id="MobiDB-lite"/>
    </source>
</evidence>
<evidence type="ECO:0000256" key="1">
    <source>
        <dbReference type="ARBA" id="ARBA00004123"/>
    </source>
</evidence>
<dbReference type="CDD" id="cd22325">
    <property type="entry name" value="ERCC1_C-like"/>
    <property type="match status" value="1"/>
</dbReference>
<evidence type="ECO:0000259" key="8">
    <source>
        <dbReference type="Pfam" id="PF03834"/>
    </source>
</evidence>
<reference evidence="9" key="1">
    <citation type="submission" date="2023-03" db="EMBL/GenBank/DDBJ databases">
        <title>Emydomyces testavorans Genome Sequence.</title>
        <authorList>
            <person name="Hoyer L."/>
        </authorList>
    </citation>
    <scope>NUCLEOTIDE SEQUENCE</scope>
    <source>
        <strain evidence="9">16-2883</strain>
    </source>
</reference>
<dbReference type="GO" id="GO:0070522">
    <property type="term" value="C:ERCC4-ERCC1 complex"/>
    <property type="evidence" value="ECO:0007669"/>
    <property type="project" value="TreeGrafter"/>
</dbReference>
<dbReference type="InterPro" id="IPR011335">
    <property type="entry name" value="Restrct_endonuc-II-like"/>
</dbReference>
<feature type="domain" description="ERCC1-like central" evidence="8">
    <location>
        <begin position="56"/>
        <end position="168"/>
    </location>
</feature>
<dbReference type="Pfam" id="PF03834">
    <property type="entry name" value="Rad10"/>
    <property type="match status" value="1"/>
</dbReference>
<organism evidence="9 10">
    <name type="scientific">Emydomyces testavorans</name>
    <dbReference type="NCBI Taxonomy" id="2070801"/>
    <lineage>
        <taxon>Eukaryota</taxon>
        <taxon>Fungi</taxon>
        <taxon>Dikarya</taxon>
        <taxon>Ascomycota</taxon>
        <taxon>Pezizomycotina</taxon>
        <taxon>Eurotiomycetes</taxon>
        <taxon>Eurotiomycetidae</taxon>
        <taxon>Onygenales</taxon>
        <taxon>Nannizziopsiaceae</taxon>
        <taxon>Emydomyces</taxon>
    </lineage>
</organism>
<dbReference type="GO" id="GO:0004519">
    <property type="term" value="F:endonuclease activity"/>
    <property type="evidence" value="ECO:0007669"/>
    <property type="project" value="UniProtKB-KW"/>
</dbReference>
<dbReference type="InterPro" id="IPR004579">
    <property type="entry name" value="ERCC1/RAD10/SWI10"/>
</dbReference>
<sequence length="363" mass="39622">MDEFGEVPDFGSIIDSSATPETAPAAPASLPKPSVPPKVQQPKPQIVPNRGSRSAILVSTRQKGNPILNHVRLLSWEYADIPADYILGSTTCALFLSLKYHRLHPEYVYSRIKLLGGKFTLRILLIMVDIPNHEDSLKELSKTSIVNNLTLILCWSAAEAGHYLELFKSSENAPPTAIRSQQARSYKESLVEFITTPRSINKSDAASLISTFGSLQAAINAQPEQISSIPGWGERKVSQWTDAVKEEFKIRAAARSTATSAGNVGAKNPRTQARSNTDPEYMDQLFNEADEQERRIAAIAASGEGVSEIPGVRRSGEEGARATLEAENKPEEINEGIIAELAKLRKGNGCSPKKCQETPDTEL</sequence>
<dbReference type="InterPro" id="IPR010994">
    <property type="entry name" value="RuvA_2-like"/>
</dbReference>
<evidence type="ECO:0000256" key="3">
    <source>
        <dbReference type="ARBA" id="ARBA00022763"/>
    </source>
</evidence>
<dbReference type="NCBIfam" id="TIGR00597">
    <property type="entry name" value="rad10"/>
    <property type="match status" value="1"/>
</dbReference>
<feature type="compositionally biased region" description="Basic and acidic residues" evidence="7">
    <location>
        <begin position="314"/>
        <end position="328"/>
    </location>
</feature>
<accession>A0AAF0DCJ4</accession>
<evidence type="ECO:0000256" key="6">
    <source>
        <dbReference type="ARBA" id="ARBA00023242"/>
    </source>
</evidence>
<dbReference type="FunFam" id="3.40.50.10130:FF:000001">
    <property type="entry name" value="DNA excision repair protein ERCC-1"/>
    <property type="match status" value="1"/>
</dbReference>
<dbReference type="Gene3D" id="3.40.50.10130">
    <property type="match status" value="1"/>
</dbReference>
<keyword evidence="9" id="KW-0255">Endonuclease</keyword>
<feature type="region of interest" description="Disordered" evidence="7">
    <location>
        <begin position="308"/>
        <end position="328"/>
    </location>
</feature>
<dbReference type="PANTHER" id="PTHR12749:SF0">
    <property type="entry name" value="DNA EXCISION REPAIR PROTEIN ERCC-1"/>
    <property type="match status" value="1"/>
</dbReference>
<keyword evidence="9" id="KW-0378">Hydrolase</keyword>
<keyword evidence="10" id="KW-1185">Reference proteome</keyword>
<dbReference type="Gene3D" id="1.10.150.20">
    <property type="entry name" value="5' to 3' exonuclease, C-terminal subdomain"/>
    <property type="match status" value="1"/>
</dbReference>
<dbReference type="Proteomes" id="UP001219355">
    <property type="component" value="Chromosome 1"/>
</dbReference>
<gene>
    <name evidence="9" type="primary">RAD10</name>
    <name evidence="9" type="ORF">PRK78_000981</name>
</gene>
<keyword evidence="4" id="KW-0238">DNA-binding</keyword>
<evidence type="ECO:0000313" key="10">
    <source>
        <dbReference type="Proteomes" id="UP001219355"/>
    </source>
</evidence>
<keyword evidence="9" id="KW-0540">Nuclease</keyword>
<feature type="region of interest" description="Disordered" evidence="7">
    <location>
        <begin position="1"/>
        <end position="51"/>
    </location>
</feature>
<evidence type="ECO:0000313" key="9">
    <source>
        <dbReference type="EMBL" id="WEW55550.1"/>
    </source>
</evidence>
<comment type="similarity">
    <text evidence="2">Belongs to the ERCC1/RAD10/SWI10 family.</text>
</comment>
<dbReference type="EMBL" id="CP120627">
    <property type="protein sequence ID" value="WEW55550.1"/>
    <property type="molecule type" value="Genomic_DNA"/>
</dbReference>
<dbReference type="GO" id="GO:0003697">
    <property type="term" value="F:single-stranded DNA binding"/>
    <property type="evidence" value="ECO:0007669"/>
    <property type="project" value="TreeGrafter"/>
</dbReference>
<dbReference type="PANTHER" id="PTHR12749">
    <property type="entry name" value="EXCISION REPAIR CROSS-COMPLEMENTING 1 ERCC1"/>
    <property type="match status" value="1"/>
</dbReference>
<dbReference type="GO" id="GO:0006312">
    <property type="term" value="P:mitotic recombination"/>
    <property type="evidence" value="ECO:0007669"/>
    <property type="project" value="TreeGrafter"/>
</dbReference>
<dbReference type="SUPFAM" id="SSF52980">
    <property type="entry name" value="Restriction endonuclease-like"/>
    <property type="match status" value="1"/>
</dbReference>
<dbReference type="GO" id="GO:0070914">
    <property type="term" value="P:UV-damage excision repair"/>
    <property type="evidence" value="ECO:0007669"/>
    <property type="project" value="TreeGrafter"/>
</dbReference>
<proteinExistence type="inferred from homology"/>
<protein>
    <submittedName>
        <fullName evidence="9">SsDNA endonuclease and repair protein rad10</fullName>
    </submittedName>
</protein>
<dbReference type="GO" id="GO:0003684">
    <property type="term" value="F:damaged DNA binding"/>
    <property type="evidence" value="ECO:0007669"/>
    <property type="project" value="InterPro"/>
</dbReference>
<evidence type="ECO:0000256" key="4">
    <source>
        <dbReference type="ARBA" id="ARBA00023125"/>
    </source>
</evidence>
<feature type="compositionally biased region" description="Low complexity" evidence="7">
    <location>
        <begin position="16"/>
        <end position="48"/>
    </location>
</feature>
<comment type="subcellular location">
    <subcellularLocation>
        <location evidence="1">Nucleus</location>
    </subcellularLocation>
</comment>
<dbReference type="GO" id="GO:0006302">
    <property type="term" value="P:double-strand break repair"/>
    <property type="evidence" value="ECO:0007669"/>
    <property type="project" value="UniProtKB-ARBA"/>
</dbReference>
<dbReference type="SUPFAM" id="SSF47781">
    <property type="entry name" value="RuvA domain 2-like"/>
    <property type="match status" value="1"/>
</dbReference>
<keyword evidence="3" id="KW-0227">DNA damage</keyword>
<dbReference type="InterPro" id="IPR047260">
    <property type="entry name" value="ERCC1-like_central_dom"/>
</dbReference>
<name>A0AAF0DCJ4_9EURO</name>
<dbReference type="GO" id="GO:0000110">
    <property type="term" value="C:nucleotide-excision repair factor 1 complex"/>
    <property type="evidence" value="ECO:0007669"/>
    <property type="project" value="TreeGrafter"/>
</dbReference>